<name>A0ABP0SXW5_9DINO</name>
<gene>
    <name evidence="3" type="ORF">CCMP2556_LOCUS54607</name>
</gene>
<evidence type="ECO:0000256" key="2">
    <source>
        <dbReference type="SAM" id="Phobius"/>
    </source>
</evidence>
<evidence type="ECO:0000313" key="3">
    <source>
        <dbReference type="EMBL" id="CAK9117231.1"/>
    </source>
</evidence>
<accession>A0ABP0SXW5</accession>
<evidence type="ECO:0000313" key="4">
    <source>
        <dbReference type="Proteomes" id="UP001642484"/>
    </source>
</evidence>
<feature type="transmembrane region" description="Helical" evidence="2">
    <location>
        <begin position="28"/>
        <end position="46"/>
    </location>
</feature>
<keyword evidence="2" id="KW-1133">Transmembrane helix</keyword>
<reference evidence="3 4" key="1">
    <citation type="submission" date="2024-02" db="EMBL/GenBank/DDBJ databases">
        <authorList>
            <person name="Chen Y."/>
            <person name="Shah S."/>
            <person name="Dougan E. K."/>
            <person name="Thang M."/>
            <person name="Chan C."/>
        </authorList>
    </citation>
    <scope>NUCLEOTIDE SEQUENCE [LARGE SCALE GENOMIC DNA]</scope>
</reference>
<comment type="caution">
    <text evidence="3">The sequence shown here is derived from an EMBL/GenBank/DDBJ whole genome shotgun (WGS) entry which is preliminary data.</text>
</comment>
<protein>
    <submittedName>
        <fullName evidence="3">Uncharacterized protein</fullName>
    </submittedName>
</protein>
<dbReference type="Proteomes" id="UP001642484">
    <property type="component" value="Unassembled WGS sequence"/>
</dbReference>
<proteinExistence type="predicted"/>
<organism evidence="3 4">
    <name type="scientific">Durusdinium trenchii</name>
    <dbReference type="NCBI Taxonomy" id="1381693"/>
    <lineage>
        <taxon>Eukaryota</taxon>
        <taxon>Sar</taxon>
        <taxon>Alveolata</taxon>
        <taxon>Dinophyceae</taxon>
        <taxon>Suessiales</taxon>
        <taxon>Symbiodiniaceae</taxon>
        <taxon>Durusdinium</taxon>
    </lineage>
</organism>
<feature type="region of interest" description="Disordered" evidence="1">
    <location>
        <begin position="69"/>
        <end position="88"/>
    </location>
</feature>
<feature type="compositionally biased region" description="Basic and acidic residues" evidence="1">
    <location>
        <begin position="77"/>
        <end position="88"/>
    </location>
</feature>
<keyword evidence="2" id="KW-0812">Transmembrane</keyword>
<sequence length="207" mass="23066">MKPLWLVSTATIVVVLQASTYFLPSGISLGQVVLATVVLSVLLFWIPKTWIQSLQKHFSSKEVPLLTSTPEPFSEEAPSRLREEALERRPKPRHQLRLARSAQEVVTSWVAVLMAGVDLVVNRQLMLVRAEPPLLLLGNEEVQIAEISIQLQGPVITVLSQGVKWSIDCEESSALQLALSLKVLRAEASGKWKERPLDHLCRPRPAE</sequence>
<dbReference type="EMBL" id="CAXAMN010028617">
    <property type="protein sequence ID" value="CAK9117231.1"/>
    <property type="molecule type" value="Genomic_DNA"/>
</dbReference>
<keyword evidence="2" id="KW-0472">Membrane</keyword>
<evidence type="ECO:0000256" key="1">
    <source>
        <dbReference type="SAM" id="MobiDB-lite"/>
    </source>
</evidence>
<keyword evidence="4" id="KW-1185">Reference proteome</keyword>